<dbReference type="EMBL" id="FQVG01000096">
    <property type="protein sequence ID" value="SHF49369.1"/>
    <property type="molecule type" value="Genomic_DNA"/>
</dbReference>
<feature type="domain" description="Nitroreductase" evidence="3">
    <location>
        <begin position="63"/>
        <end position="145"/>
    </location>
</feature>
<dbReference type="InterPro" id="IPR029479">
    <property type="entry name" value="Nitroreductase"/>
</dbReference>
<evidence type="ECO:0000256" key="1">
    <source>
        <dbReference type="ARBA" id="ARBA00007118"/>
    </source>
</evidence>
<dbReference type="Gene3D" id="3.40.109.10">
    <property type="entry name" value="NADH Oxidase"/>
    <property type="match status" value="1"/>
</dbReference>
<dbReference type="SUPFAM" id="SSF55469">
    <property type="entry name" value="FMN-dependent nitroreductase-like"/>
    <property type="match status" value="1"/>
</dbReference>
<dbReference type="PANTHER" id="PTHR43673">
    <property type="entry name" value="NAD(P)H NITROREDUCTASE YDGI-RELATED"/>
    <property type="match status" value="1"/>
</dbReference>
<keyword evidence="5" id="KW-1185">Reference proteome</keyword>
<evidence type="ECO:0000256" key="2">
    <source>
        <dbReference type="ARBA" id="ARBA00023002"/>
    </source>
</evidence>
<protein>
    <submittedName>
        <fullName evidence="4">Nitroreductase</fullName>
    </submittedName>
</protein>
<name>A0A1M5C3Q6_9CLOT</name>
<dbReference type="PANTHER" id="PTHR43673:SF10">
    <property type="entry name" value="NADH DEHYDROGENASE_NAD(P)H NITROREDUCTASE XCC3605-RELATED"/>
    <property type="match status" value="1"/>
</dbReference>
<proteinExistence type="inferred from homology"/>
<dbReference type="CDD" id="cd02150">
    <property type="entry name" value="nitroreductase"/>
    <property type="match status" value="1"/>
</dbReference>
<reference evidence="5" key="1">
    <citation type="submission" date="2016-11" db="EMBL/GenBank/DDBJ databases">
        <authorList>
            <person name="Varghese N."/>
            <person name="Submissions S."/>
        </authorList>
    </citation>
    <scope>NUCLEOTIDE SEQUENCE [LARGE SCALE GENOMIC DNA]</scope>
    <source>
        <strain evidence="5">DSM 10124</strain>
    </source>
</reference>
<dbReference type="RefSeq" id="WP_073250368.1">
    <property type="nucleotide sequence ID" value="NZ_FQVG01000096.1"/>
</dbReference>
<evidence type="ECO:0000313" key="4">
    <source>
        <dbReference type="EMBL" id="SHF49369.1"/>
    </source>
</evidence>
<feature type="domain" description="Nitroreductase" evidence="3">
    <location>
        <begin position="5"/>
        <end position="59"/>
    </location>
</feature>
<evidence type="ECO:0000313" key="5">
    <source>
        <dbReference type="Proteomes" id="UP000184423"/>
    </source>
</evidence>
<dbReference type="InterPro" id="IPR000415">
    <property type="entry name" value="Nitroreductase-like"/>
</dbReference>
<keyword evidence="2" id="KW-0560">Oxidoreductase</keyword>
<dbReference type="Proteomes" id="UP000184423">
    <property type="component" value="Unassembled WGS sequence"/>
</dbReference>
<comment type="similarity">
    <text evidence="1">Belongs to the nitroreductase family.</text>
</comment>
<dbReference type="AlphaFoldDB" id="A0A1M5C3Q6"/>
<accession>A0A1M5C3Q6</accession>
<sequence>MEIIFNRRSIRKYEDREVENEKIEKLLRAAMQAPSAGNQRPWEFIVVKNKDTLKKLSEVSPYSKMVANANVAIVLLSNKEYMKYPEYWQQDMAAATQNLLLEATYLGLGAVWLGIAPLKQRMEYVKEVFNLPENIDAFAIVPVGYPIEENKYIDRYDENRVKFEKYKKWHYATFYIINQNIIVNNASKLKLYTVNFFK</sequence>
<dbReference type="GO" id="GO:0016491">
    <property type="term" value="F:oxidoreductase activity"/>
    <property type="evidence" value="ECO:0007669"/>
    <property type="project" value="UniProtKB-KW"/>
</dbReference>
<dbReference type="Pfam" id="PF00881">
    <property type="entry name" value="Nitroreductase"/>
    <property type="match status" value="2"/>
</dbReference>
<organism evidence="4 5">
    <name type="scientific">Caloramator proteoclasticus DSM 10124</name>
    <dbReference type="NCBI Taxonomy" id="1121262"/>
    <lineage>
        <taxon>Bacteria</taxon>
        <taxon>Bacillati</taxon>
        <taxon>Bacillota</taxon>
        <taxon>Clostridia</taxon>
        <taxon>Eubacteriales</taxon>
        <taxon>Clostridiaceae</taxon>
        <taxon>Caloramator</taxon>
    </lineage>
</organism>
<evidence type="ECO:0000259" key="3">
    <source>
        <dbReference type="Pfam" id="PF00881"/>
    </source>
</evidence>
<gene>
    <name evidence="4" type="ORF">SAMN02746091_02642</name>
</gene>